<accession>A0A261FPB7</accession>
<feature type="domain" description="SGNH hydrolase-type esterase" evidence="1">
    <location>
        <begin position="54"/>
        <end position="203"/>
    </location>
</feature>
<reference evidence="2 3" key="1">
    <citation type="journal article" date="2017" name="BMC Genomics">
        <title>Comparative genomic and phylogenomic analyses of the Bifidobacteriaceae family.</title>
        <authorList>
            <person name="Lugli G.A."/>
            <person name="Milani C."/>
            <person name="Turroni F."/>
            <person name="Duranti S."/>
            <person name="Mancabelli L."/>
            <person name="Mangifesta M."/>
            <person name="Ferrario C."/>
            <person name="Modesto M."/>
            <person name="Mattarelli P."/>
            <person name="Jiri K."/>
            <person name="van Sinderen D."/>
            <person name="Ventura M."/>
        </authorList>
    </citation>
    <scope>NUCLEOTIDE SEQUENCE [LARGE SCALE GENOMIC DNA]</scope>
    <source>
        <strain evidence="2 3">DSM 100196</strain>
    </source>
</reference>
<dbReference type="Pfam" id="PF13472">
    <property type="entry name" value="Lipase_GDSL_2"/>
    <property type="match status" value="1"/>
</dbReference>
<proteinExistence type="predicted"/>
<name>A0A261FPB7_9BIFI</name>
<dbReference type="EMBL" id="MWWW01000004">
    <property type="protein sequence ID" value="OZG61031.1"/>
    <property type="molecule type" value="Genomic_DNA"/>
</dbReference>
<keyword evidence="3" id="KW-1185">Reference proteome</keyword>
<organism evidence="2 3">
    <name type="scientific">Bifidobacterium myosotis</name>
    <dbReference type="NCBI Taxonomy" id="1630166"/>
    <lineage>
        <taxon>Bacteria</taxon>
        <taxon>Bacillati</taxon>
        <taxon>Actinomycetota</taxon>
        <taxon>Actinomycetes</taxon>
        <taxon>Bifidobacteriales</taxon>
        <taxon>Bifidobacteriaceae</taxon>
        <taxon>Bifidobacterium</taxon>
    </lineage>
</organism>
<dbReference type="SUPFAM" id="SSF52266">
    <property type="entry name" value="SGNH hydrolase"/>
    <property type="match status" value="1"/>
</dbReference>
<dbReference type="InterPro" id="IPR013830">
    <property type="entry name" value="SGNH_hydro"/>
</dbReference>
<gene>
    <name evidence="2" type="ORF">BMYO_0330</name>
</gene>
<protein>
    <submittedName>
        <fullName evidence="2">Lysophospholipase L1</fullName>
    </submittedName>
</protein>
<dbReference type="InterPro" id="IPR051532">
    <property type="entry name" value="Ester_Hydrolysis_Enzymes"/>
</dbReference>
<dbReference type="PANTHER" id="PTHR30383:SF5">
    <property type="entry name" value="SGNH HYDROLASE-TYPE ESTERASE DOMAIN-CONTAINING PROTEIN"/>
    <property type="match status" value="1"/>
</dbReference>
<dbReference type="Proteomes" id="UP000216871">
    <property type="component" value="Unassembled WGS sequence"/>
</dbReference>
<dbReference type="GO" id="GO:0004622">
    <property type="term" value="F:phosphatidylcholine lysophospholipase activity"/>
    <property type="evidence" value="ECO:0007669"/>
    <property type="project" value="TreeGrafter"/>
</dbReference>
<dbReference type="InterPro" id="IPR036514">
    <property type="entry name" value="SGNH_hydro_sf"/>
</dbReference>
<dbReference type="RefSeq" id="WP_094666877.1">
    <property type="nucleotide sequence ID" value="NZ_MWWW01000004.1"/>
</dbReference>
<dbReference type="OrthoDB" id="9805821at2"/>
<dbReference type="AlphaFoldDB" id="A0A261FPB7"/>
<evidence type="ECO:0000313" key="2">
    <source>
        <dbReference type="EMBL" id="OZG61031.1"/>
    </source>
</evidence>
<evidence type="ECO:0000313" key="3">
    <source>
        <dbReference type="Proteomes" id="UP000216871"/>
    </source>
</evidence>
<dbReference type="PANTHER" id="PTHR30383">
    <property type="entry name" value="THIOESTERASE 1/PROTEASE 1/LYSOPHOSPHOLIPASE L1"/>
    <property type="match status" value="1"/>
</dbReference>
<comment type="caution">
    <text evidence="2">The sequence shown here is derived from an EMBL/GenBank/DDBJ whole genome shotgun (WGS) entry which is preliminary data.</text>
</comment>
<sequence length="214" mass="24136">MDIREYLEIEKRQKIEQYHRLNRFARRGAVVFAGSSLMEQFPLNELMVDRGIHEPMYNRGVGGFTTIDFAANLNVLVLDLKPSRLIINIGTNDLNDADFDPEVFRDRYDGIIARIQDALPSTDIVMLAYYPVNEAMLAQNGGADFRHRTNARVDEANAIVRSIAQARGVRCADVAEALRDGSGSLKADYSKEGLHFYADGYEAIFDDLMRLALE</sequence>
<dbReference type="Gene3D" id="3.40.50.1110">
    <property type="entry name" value="SGNH hydrolase"/>
    <property type="match status" value="1"/>
</dbReference>
<evidence type="ECO:0000259" key="1">
    <source>
        <dbReference type="Pfam" id="PF13472"/>
    </source>
</evidence>